<dbReference type="EMBL" id="KV417680">
    <property type="protein sequence ID" value="KZP10430.1"/>
    <property type="molecule type" value="Genomic_DNA"/>
</dbReference>
<gene>
    <name evidence="1" type="ORF">FIBSPDRAFT_872630</name>
</gene>
<sequence>MPSPPAGYQRYEHCIAAGRERLPGPTFTVRMHLTTPAVSPAELLYGHKWLDTFRKAAW</sequence>
<dbReference type="Proteomes" id="UP000076532">
    <property type="component" value="Unassembled WGS sequence"/>
</dbReference>
<organism evidence="1 2">
    <name type="scientific">Athelia psychrophila</name>
    <dbReference type="NCBI Taxonomy" id="1759441"/>
    <lineage>
        <taxon>Eukaryota</taxon>
        <taxon>Fungi</taxon>
        <taxon>Dikarya</taxon>
        <taxon>Basidiomycota</taxon>
        <taxon>Agaricomycotina</taxon>
        <taxon>Agaricomycetes</taxon>
        <taxon>Agaricomycetidae</taxon>
        <taxon>Atheliales</taxon>
        <taxon>Atheliaceae</taxon>
        <taxon>Athelia</taxon>
    </lineage>
</organism>
<protein>
    <submittedName>
        <fullName evidence="1">Uncharacterized protein</fullName>
    </submittedName>
</protein>
<reference evidence="1 2" key="1">
    <citation type="journal article" date="2016" name="Mol. Biol. Evol.">
        <title>Comparative Genomics of Early-Diverging Mushroom-Forming Fungi Provides Insights into the Origins of Lignocellulose Decay Capabilities.</title>
        <authorList>
            <person name="Nagy L.G."/>
            <person name="Riley R."/>
            <person name="Tritt A."/>
            <person name="Adam C."/>
            <person name="Daum C."/>
            <person name="Floudas D."/>
            <person name="Sun H."/>
            <person name="Yadav J.S."/>
            <person name="Pangilinan J."/>
            <person name="Larsson K.H."/>
            <person name="Matsuura K."/>
            <person name="Barry K."/>
            <person name="Labutti K."/>
            <person name="Kuo R."/>
            <person name="Ohm R.A."/>
            <person name="Bhattacharya S.S."/>
            <person name="Shirouzu T."/>
            <person name="Yoshinaga Y."/>
            <person name="Martin F.M."/>
            <person name="Grigoriev I.V."/>
            <person name="Hibbett D.S."/>
        </authorList>
    </citation>
    <scope>NUCLEOTIDE SEQUENCE [LARGE SCALE GENOMIC DNA]</scope>
    <source>
        <strain evidence="1 2">CBS 109695</strain>
    </source>
</reference>
<name>A0A165ZC36_9AGAM</name>
<keyword evidence="2" id="KW-1185">Reference proteome</keyword>
<evidence type="ECO:0000313" key="1">
    <source>
        <dbReference type="EMBL" id="KZP10430.1"/>
    </source>
</evidence>
<accession>A0A165ZC36</accession>
<proteinExistence type="predicted"/>
<dbReference type="AlphaFoldDB" id="A0A165ZC36"/>
<evidence type="ECO:0000313" key="2">
    <source>
        <dbReference type="Proteomes" id="UP000076532"/>
    </source>
</evidence>